<protein>
    <submittedName>
        <fullName evidence="3">Uncharacterized protein</fullName>
    </submittedName>
</protein>
<dbReference type="KEGG" id="tva:4762381"/>
<keyword evidence="2" id="KW-1133">Transmembrane helix</keyword>
<reference evidence="3" key="2">
    <citation type="journal article" date="2007" name="Science">
        <title>Draft genome sequence of the sexually transmitted pathogen Trichomonas vaginalis.</title>
        <authorList>
            <person name="Carlton J.M."/>
            <person name="Hirt R.P."/>
            <person name="Silva J.C."/>
            <person name="Delcher A.L."/>
            <person name="Schatz M."/>
            <person name="Zhao Q."/>
            <person name="Wortman J.R."/>
            <person name="Bidwell S.L."/>
            <person name="Alsmark U.C.M."/>
            <person name="Besteiro S."/>
            <person name="Sicheritz-Ponten T."/>
            <person name="Noel C.J."/>
            <person name="Dacks J.B."/>
            <person name="Foster P.G."/>
            <person name="Simillion C."/>
            <person name="Van de Peer Y."/>
            <person name="Miranda-Saavedra D."/>
            <person name="Barton G.J."/>
            <person name="Westrop G.D."/>
            <person name="Mueller S."/>
            <person name="Dessi D."/>
            <person name="Fiori P.L."/>
            <person name="Ren Q."/>
            <person name="Paulsen I."/>
            <person name="Zhang H."/>
            <person name="Bastida-Corcuera F.D."/>
            <person name="Simoes-Barbosa A."/>
            <person name="Brown M.T."/>
            <person name="Hayes R.D."/>
            <person name="Mukherjee M."/>
            <person name="Okumura C.Y."/>
            <person name="Schneider R."/>
            <person name="Smith A.J."/>
            <person name="Vanacova S."/>
            <person name="Villalvazo M."/>
            <person name="Haas B.J."/>
            <person name="Pertea M."/>
            <person name="Feldblyum T.V."/>
            <person name="Utterback T.R."/>
            <person name="Shu C.L."/>
            <person name="Osoegawa K."/>
            <person name="de Jong P.J."/>
            <person name="Hrdy I."/>
            <person name="Horvathova L."/>
            <person name="Zubacova Z."/>
            <person name="Dolezal P."/>
            <person name="Malik S.B."/>
            <person name="Logsdon J.M. Jr."/>
            <person name="Henze K."/>
            <person name="Gupta A."/>
            <person name="Wang C.C."/>
            <person name="Dunne R.L."/>
            <person name="Upcroft J.A."/>
            <person name="Upcroft P."/>
            <person name="White O."/>
            <person name="Salzberg S.L."/>
            <person name="Tang P."/>
            <person name="Chiu C.-H."/>
            <person name="Lee Y.-S."/>
            <person name="Embley T.M."/>
            <person name="Coombs G.H."/>
            <person name="Mottram J.C."/>
            <person name="Tachezy J."/>
            <person name="Fraser-Liggett C.M."/>
            <person name="Johnson P.J."/>
        </authorList>
    </citation>
    <scope>NUCLEOTIDE SEQUENCE [LARGE SCALE GENOMIC DNA]</scope>
    <source>
        <strain evidence="3">G3</strain>
    </source>
</reference>
<feature type="compositionally biased region" description="Acidic residues" evidence="1">
    <location>
        <begin position="89"/>
        <end position="107"/>
    </location>
</feature>
<keyword evidence="2" id="KW-0472">Membrane</keyword>
<evidence type="ECO:0000256" key="1">
    <source>
        <dbReference type="SAM" id="MobiDB-lite"/>
    </source>
</evidence>
<dbReference type="VEuPathDB" id="TrichDB:TVAGG3_0612020"/>
<dbReference type="AlphaFoldDB" id="A2ES82"/>
<feature type="transmembrane region" description="Helical" evidence="2">
    <location>
        <begin position="190"/>
        <end position="212"/>
    </location>
</feature>
<reference evidence="3" key="1">
    <citation type="submission" date="2006-10" db="EMBL/GenBank/DDBJ databases">
        <authorList>
            <person name="Amadeo P."/>
            <person name="Zhao Q."/>
            <person name="Wortman J."/>
            <person name="Fraser-Liggett C."/>
            <person name="Carlton J."/>
        </authorList>
    </citation>
    <scope>NUCLEOTIDE SEQUENCE</scope>
    <source>
        <strain evidence="3">G3</strain>
    </source>
</reference>
<name>A2ES82_TRIV3</name>
<feature type="compositionally biased region" description="Low complexity" evidence="1">
    <location>
        <begin position="108"/>
        <end position="127"/>
    </location>
</feature>
<feature type="region of interest" description="Disordered" evidence="1">
    <location>
        <begin position="81"/>
        <end position="155"/>
    </location>
</feature>
<proteinExistence type="predicted"/>
<organism evidence="3 4">
    <name type="scientific">Trichomonas vaginalis (strain ATCC PRA-98 / G3)</name>
    <dbReference type="NCBI Taxonomy" id="412133"/>
    <lineage>
        <taxon>Eukaryota</taxon>
        <taxon>Metamonada</taxon>
        <taxon>Parabasalia</taxon>
        <taxon>Trichomonadida</taxon>
        <taxon>Trichomonadidae</taxon>
        <taxon>Trichomonas</taxon>
    </lineage>
</organism>
<keyword evidence="4" id="KW-1185">Reference proteome</keyword>
<evidence type="ECO:0000313" key="3">
    <source>
        <dbReference type="EMBL" id="EAY04519.1"/>
    </source>
</evidence>
<dbReference type="RefSeq" id="XP_001316742.1">
    <property type="nucleotide sequence ID" value="XM_001316707.1"/>
</dbReference>
<evidence type="ECO:0000313" key="4">
    <source>
        <dbReference type="Proteomes" id="UP000001542"/>
    </source>
</evidence>
<dbReference type="VEuPathDB" id="TrichDB:TVAG_453370"/>
<evidence type="ECO:0000256" key="2">
    <source>
        <dbReference type="SAM" id="Phobius"/>
    </source>
</evidence>
<accession>A2ES82</accession>
<keyword evidence="2" id="KW-0812">Transmembrane</keyword>
<dbReference type="Proteomes" id="UP000001542">
    <property type="component" value="Unassembled WGS sequence"/>
</dbReference>
<gene>
    <name evidence="3" type="ORF">TVAG_453370</name>
</gene>
<dbReference type="EMBL" id="DS113473">
    <property type="protein sequence ID" value="EAY04519.1"/>
    <property type="molecule type" value="Genomic_DNA"/>
</dbReference>
<sequence length="256" mass="28298">MQQRGKATIQNTLPMKDVMKYKSSDWYFSRIQTGKTVNIVSGRIPVYLAFSLSNTAGIRDISLELTDASDTIKDDFEIIDTNIPSLATEPDEEEEEEVDDGDNDEDPIPSSSSESSSATEEPSSEISVATPQPRMFDSTPFMTPDETWDGGWNDPPNVIVRGNDVPEIHETHPPIQTKYIKTNVPKVTKIINVTAGTGVIVVVVVLTVINIVRTFHRIKSHKVSAVGSNSDFSDMDLDVYSSPEYVVSDDNPFVLK</sequence>
<dbReference type="InParanoid" id="A2ES82"/>